<keyword evidence="7" id="KW-1185">Reference proteome</keyword>
<proteinExistence type="inferred from homology"/>
<dbReference type="PRINTS" id="PR00724">
    <property type="entry name" value="CRBOXYPTASEC"/>
</dbReference>
<reference evidence="6" key="1">
    <citation type="submission" date="2023-06" db="EMBL/GenBank/DDBJ databases">
        <title>Genomic analysis of the entomopathogenic nematode Steinernema hermaphroditum.</title>
        <authorList>
            <person name="Schwarz E.M."/>
            <person name="Heppert J.K."/>
            <person name="Baniya A."/>
            <person name="Schwartz H.T."/>
            <person name="Tan C.-H."/>
            <person name="Antoshechkin I."/>
            <person name="Sternberg P.W."/>
            <person name="Goodrich-Blair H."/>
            <person name="Dillman A.R."/>
        </authorList>
    </citation>
    <scope>NUCLEOTIDE SEQUENCE</scope>
    <source>
        <strain evidence="6">PS9179</strain>
        <tissue evidence="6">Whole animal</tissue>
    </source>
</reference>
<keyword evidence="4 5" id="KW-0378">Hydrolase</keyword>
<dbReference type="AlphaFoldDB" id="A0AA39LDB2"/>
<dbReference type="InterPro" id="IPR018202">
    <property type="entry name" value="Ser_caboxypep_ser_AS"/>
</dbReference>
<organism evidence="6 7">
    <name type="scientific">Steinernema hermaphroditum</name>
    <dbReference type="NCBI Taxonomy" id="289476"/>
    <lineage>
        <taxon>Eukaryota</taxon>
        <taxon>Metazoa</taxon>
        <taxon>Ecdysozoa</taxon>
        <taxon>Nematoda</taxon>
        <taxon>Chromadorea</taxon>
        <taxon>Rhabditida</taxon>
        <taxon>Tylenchina</taxon>
        <taxon>Panagrolaimomorpha</taxon>
        <taxon>Strongyloidoidea</taxon>
        <taxon>Steinernematidae</taxon>
        <taxon>Steinernema</taxon>
    </lineage>
</organism>
<dbReference type="InterPro" id="IPR029058">
    <property type="entry name" value="AB_hydrolase_fold"/>
</dbReference>
<gene>
    <name evidence="6" type="ORF">QR680_000254</name>
</gene>
<dbReference type="SUPFAM" id="SSF53474">
    <property type="entry name" value="alpha/beta-Hydrolases"/>
    <property type="match status" value="1"/>
</dbReference>
<comment type="similarity">
    <text evidence="1 5">Belongs to the peptidase S10 family.</text>
</comment>
<evidence type="ECO:0000256" key="4">
    <source>
        <dbReference type="ARBA" id="ARBA00022801"/>
    </source>
</evidence>
<dbReference type="Gene3D" id="3.40.50.1820">
    <property type="entry name" value="alpha/beta hydrolase"/>
    <property type="match status" value="1"/>
</dbReference>
<comment type="caution">
    <text evidence="6">The sequence shown here is derived from an EMBL/GenBank/DDBJ whole genome shotgun (WGS) entry which is preliminary data.</text>
</comment>
<dbReference type="PANTHER" id="PTHR11802:SF38">
    <property type="entry name" value="SERINE CARBOXYPEPTIDASE CTSA-1.2"/>
    <property type="match status" value="1"/>
</dbReference>
<evidence type="ECO:0000313" key="7">
    <source>
        <dbReference type="Proteomes" id="UP001175271"/>
    </source>
</evidence>
<protein>
    <recommendedName>
        <fullName evidence="5">Carboxypeptidase</fullName>
        <ecNumber evidence="5">3.4.16.-</ecNumber>
    </recommendedName>
</protein>
<dbReference type="GO" id="GO:0031647">
    <property type="term" value="P:regulation of protein stability"/>
    <property type="evidence" value="ECO:0007669"/>
    <property type="project" value="UniProtKB-ARBA"/>
</dbReference>
<dbReference type="InterPro" id="IPR001563">
    <property type="entry name" value="Peptidase_S10"/>
</dbReference>
<evidence type="ECO:0000256" key="3">
    <source>
        <dbReference type="ARBA" id="ARBA00022670"/>
    </source>
</evidence>
<dbReference type="PROSITE" id="PS00131">
    <property type="entry name" value="CARBOXYPEPT_SER_SER"/>
    <property type="match status" value="1"/>
</dbReference>
<dbReference type="GO" id="GO:1904715">
    <property type="term" value="P:negative regulation of chaperone-mediated autophagy"/>
    <property type="evidence" value="ECO:0007669"/>
    <property type="project" value="UniProtKB-ARBA"/>
</dbReference>
<evidence type="ECO:0000256" key="1">
    <source>
        <dbReference type="ARBA" id="ARBA00009431"/>
    </source>
</evidence>
<accession>A0AA39LDB2</accession>
<keyword evidence="5" id="KW-0732">Signal</keyword>
<dbReference type="GO" id="GO:0004185">
    <property type="term" value="F:serine-type carboxypeptidase activity"/>
    <property type="evidence" value="ECO:0007669"/>
    <property type="project" value="UniProtKB-UniRule"/>
</dbReference>
<evidence type="ECO:0000256" key="5">
    <source>
        <dbReference type="RuleBase" id="RU361156"/>
    </source>
</evidence>
<name>A0AA39LDB2_9BILA</name>
<keyword evidence="3 5" id="KW-0645">Protease</keyword>
<sequence length="453" mass="50040">MRSATLVALCVCLGLVLGGQINQLPGAPSVSWKQYAGYFDVGENKDKHIHYWFVESQGNPSTDPVLLWLTGGPGCSGFSAVVTEWGPFRVNDDGKTLRLNPHSWNKVANVLTIEAPAGVGFSYTDDGDVTTDDQQTAENNWEALRAFFEQFPQFKNNDFYVTGESYGGVYVPTLVDTILKKQGDYQMNLKGFAIGNGCVSGSLGTDTIIQFTYNHGMVDESSWQKTKRQCCNGAIDGCSFHTFSGFGYCASFASETAQAAWYSGINPYNMYQDCAGGDNQNLKPIQTRYAADYFHKTGRKLPANFQSVMCLDETPATTYFNLPEVRKAFFVPDQLGEWSICSDAVVQSYQRGPMEMSDIVKNAINQGLRGMLYNGDVDMACNYLMGQRFSAQLGRAQVSAKQEFQVNDQVGGYYTAYDGFEFYTVRGAGHMVPEDKPAVAFHIINSFLSKQSP</sequence>
<dbReference type="Proteomes" id="UP001175271">
    <property type="component" value="Unassembled WGS sequence"/>
</dbReference>
<dbReference type="EMBL" id="JAUCMV010000005">
    <property type="protein sequence ID" value="KAK0393526.1"/>
    <property type="molecule type" value="Genomic_DNA"/>
</dbReference>
<evidence type="ECO:0000256" key="2">
    <source>
        <dbReference type="ARBA" id="ARBA00022645"/>
    </source>
</evidence>
<keyword evidence="2 5" id="KW-0121">Carboxypeptidase</keyword>
<feature type="chain" id="PRO_5041487905" description="Carboxypeptidase" evidence="5">
    <location>
        <begin position="19"/>
        <end position="453"/>
    </location>
</feature>
<dbReference type="EC" id="3.4.16.-" evidence="5"/>
<evidence type="ECO:0000313" key="6">
    <source>
        <dbReference type="EMBL" id="KAK0393526.1"/>
    </source>
</evidence>
<dbReference type="GO" id="GO:0006508">
    <property type="term" value="P:proteolysis"/>
    <property type="evidence" value="ECO:0007669"/>
    <property type="project" value="UniProtKB-KW"/>
</dbReference>
<dbReference type="Pfam" id="PF00450">
    <property type="entry name" value="Peptidase_S10"/>
    <property type="match status" value="1"/>
</dbReference>
<dbReference type="PANTHER" id="PTHR11802">
    <property type="entry name" value="SERINE PROTEASE FAMILY S10 SERINE CARBOXYPEPTIDASE"/>
    <property type="match status" value="1"/>
</dbReference>
<dbReference type="FunFam" id="3.40.50.1820:FF:000335">
    <property type="entry name" value="Carboxypeptidase"/>
    <property type="match status" value="1"/>
</dbReference>
<feature type="signal peptide" evidence="5">
    <location>
        <begin position="1"/>
        <end position="18"/>
    </location>
</feature>